<dbReference type="RefSeq" id="WP_395415866.1">
    <property type="nucleotide sequence ID" value="NZ_JBIPKE010000009.1"/>
</dbReference>
<comment type="caution">
    <text evidence="1">The sequence shown here is derived from an EMBL/GenBank/DDBJ whole genome shotgun (WGS) entry which is preliminary data.</text>
</comment>
<evidence type="ECO:0000313" key="1">
    <source>
        <dbReference type="EMBL" id="MFH6982076.1"/>
    </source>
</evidence>
<protein>
    <recommendedName>
        <fullName evidence="3">Tetratricopeptide repeat protein</fullName>
    </recommendedName>
</protein>
<reference evidence="1 2" key="1">
    <citation type="journal article" date="2013" name="Int. J. Syst. Evol. Microbiol.">
        <title>Marinoscillum luteum sp. nov., isolated from marine sediment.</title>
        <authorList>
            <person name="Cha I.T."/>
            <person name="Park S.J."/>
            <person name="Kim S.J."/>
            <person name="Kim J.G."/>
            <person name="Jung M.Y."/>
            <person name="Shin K.S."/>
            <person name="Kwon K.K."/>
            <person name="Yang S.H."/>
            <person name="Seo Y.S."/>
            <person name="Rhee S.K."/>
        </authorList>
    </citation>
    <scope>NUCLEOTIDE SEQUENCE [LARGE SCALE GENOMIC DNA]</scope>
    <source>
        <strain evidence="1 2">KCTC 23939</strain>
    </source>
</reference>
<evidence type="ECO:0008006" key="3">
    <source>
        <dbReference type="Google" id="ProtNLM"/>
    </source>
</evidence>
<proteinExistence type="predicted"/>
<dbReference type="EMBL" id="JBIPKE010000009">
    <property type="protein sequence ID" value="MFH6982076.1"/>
    <property type="molecule type" value="Genomic_DNA"/>
</dbReference>
<evidence type="ECO:0000313" key="2">
    <source>
        <dbReference type="Proteomes" id="UP001610063"/>
    </source>
</evidence>
<organism evidence="1 2">
    <name type="scientific">Marinoscillum luteum</name>
    <dbReference type="NCBI Taxonomy" id="861051"/>
    <lineage>
        <taxon>Bacteria</taxon>
        <taxon>Pseudomonadati</taxon>
        <taxon>Bacteroidota</taxon>
        <taxon>Cytophagia</taxon>
        <taxon>Cytophagales</taxon>
        <taxon>Reichenbachiellaceae</taxon>
        <taxon>Marinoscillum</taxon>
    </lineage>
</organism>
<gene>
    <name evidence="1" type="ORF">ACHKAR_01430</name>
</gene>
<keyword evidence="2" id="KW-1185">Reference proteome</keyword>
<name>A0ABW7N388_9BACT</name>
<dbReference type="Proteomes" id="UP001610063">
    <property type="component" value="Unassembled WGS sequence"/>
</dbReference>
<accession>A0ABW7N388</accession>
<sequence>MMRYCFICIFLYGYFVSSGQDVLWGTNAVETREDVLKSALSFERQAFEESDLSRKGFLLLQKSYCYKKIGDYQSALDILNRVKIPSRDTLNRALKYEKILLNYLLGNYQRSFDELLKYRLSQGTSQGEVDGDILILEILNLIGLNKWEEAKELTLMNADDLGTDSEQVEAFFSGKLKPKNPDKAYTLSLFLPGVGQMYSGYFLKGVLSGGIQTLLVGFSAYSLHQGYFFTGGMTGVALFYTFYLGGARHARELAVAKNKERAREISLKFMKGVK</sequence>